<dbReference type="CDD" id="cd13964">
    <property type="entry name" value="PT_UbiA_1"/>
    <property type="match status" value="1"/>
</dbReference>
<dbReference type="NCBIfam" id="NF035940">
    <property type="entry name" value="prenyl_rel_EboC"/>
    <property type="match status" value="1"/>
</dbReference>
<reference evidence="6 7" key="1">
    <citation type="submission" date="2017-06" db="EMBL/GenBank/DDBJ databases">
        <title>Genome sequencing of cyanobaciteial culture collection at National Institute for Environmental Studies (NIES).</title>
        <authorList>
            <person name="Hirose Y."/>
            <person name="Shimura Y."/>
            <person name="Fujisawa T."/>
            <person name="Nakamura Y."/>
            <person name="Kawachi M."/>
        </authorList>
    </citation>
    <scope>NUCLEOTIDE SEQUENCE [LARGE SCALE GENOMIC DNA]</scope>
    <source>
        <strain evidence="6 7">NIES-37</strain>
    </source>
</reference>
<dbReference type="EMBL" id="AP018248">
    <property type="protein sequence ID" value="BAY99669.1"/>
    <property type="molecule type" value="Genomic_DNA"/>
</dbReference>
<proteinExistence type="predicted"/>
<organism evidence="6 7">
    <name type="scientific">Tolypothrix tenuis PCC 7101</name>
    <dbReference type="NCBI Taxonomy" id="231146"/>
    <lineage>
        <taxon>Bacteria</taxon>
        <taxon>Bacillati</taxon>
        <taxon>Cyanobacteriota</taxon>
        <taxon>Cyanophyceae</taxon>
        <taxon>Nostocales</taxon>
        <taxon>Tolypothrichaceae</taxon>
        <taxon>Tolypothrix</taxon>
    </lineage>
</organism>
<dbReference type="Gene3D" id="1.10.357.140">
    <property type="entry name" value="UbiA prenyltransferase"/>
    <property type="match status" value="1"/>
</dbReference>
<accession>A0A1Z4N1T7</accession>
<feature type="transmembrane region" description="Helical" evidence="5">
    <location>
        <begin position="56"/>
        <end position="77"/>
    </location>
</feature>
<evidence type="ECO:0000256" key="4">
    <source>
        <dbReference type="ARBA" id="ARBA00023136"/>
    </source>
</evidence>
<feature type="transmembrane region" description="Helical" evidence="5">
    <location>
        <begin position="21"/>
        <end position="44"/>
    </location>
</feature>
<dbReference type="GO" id="GO:0016765">
    <property type="term" value="F:transferase activity, transferring alkyl or aryl (other than methyl) groups"/>
    <property type="evidence" value="ECO:0007669"/>
    <property type="project" value="InterPro"/>
</dbReference>
<name>A0A1Z4N1T7_9CYAN</name>
<evidence type="ECO:0000256" key="3">
    <source>
        <dbReference type="ARBA" id="ARBA00022989"/>
    </source>
</evidence>
<dbReference type="Proteomes" id="UP000218785">
    <property type="component" value="Chromosome"/>
</dbReference>
<dbReference type="PANTHER" id="PTHR42723:SF1">
    <property type="entry name" value="CHLOROPHYLL SYNTHASE, CHLOROPLASTIC"/>
    <property type="match status" value="1"/>
</dbReference>
<dbReference type="Pfam" id="PF01040">
    <property type="entry name" value="UbiA"/>
    <property type="match status" value="1"/>
</dbReference>
<protein>
    <submittedName>
        <fullName evidence="6">UbiA prenyltransferase</fullName>
    </submittedName>
</protein>
<evidence type="ECO:0000313" key="7">
    <source>
        <dbReference type="Proteomes" id="UP000218785"/>
    </source>
</evidence>
<dbReference type="AlphaFoldDB" id="A0A1Z4N1T7"/>
<feature type="transmembrane region" description="Helical" evidence="5">
    <location>
        <begin position="179"/>
        <end position="196"/>
    </location>
</feature>
<dbReference type="KEGG" id="ttq:NIES37_36520"/>
<evidence type="ECO:0000256" key="5">
    <source>
        <dbReference type="SAM" id="Phobius"/>
    </source>
</evidence>
<feature type="transmembrane region" description="Helical" evidence="5">
    <location>
        <begin position="208"/>
        <end position="228"/>
    </location>
</feature>
<dbReference type="RefSeq" id="WP_321206765.1">
    <property type="nucleotide sequence ID" value="NZ_CAWNJS010000001.1"/>
</dbReference>
<evidence type="ECO:0000256" key="1">
    <source>
        <dbReference type="ARBA" id="ARBA00004141"/>
    </source>
</evidence>
<comment type="subcellular location">
    <subcellularLocation>
        <location evidence="1">Membrane</location>
        <topology evidence="1">Multi-pass membrane protein</topology>
    </subcellularLocation>
</comment>
<evidence type="ECO:0000313" key="6">
    <source>
        <dbReference type="EMBL" id="BAY99669.1"/>
    </source>
</evidence>
<keyword evidence="7" id="KW-1185">Reference proteome</keyword>
<keyword evidence="3 5" id="KW-1133">Transmembrane helix</keyword>
<dbReference type="PANTHER" id="PTHR42723">
    <property type="entry name" value="CHLOROPHYLL SYNTHASE"/>
    <property type="match status" value="1"/>
</dbReference>
<keyword evidence="4 5" id="KW-0472">Membrane</keyword>
<feature type="transmembrane region" description="Helical" evidence="5">
    <location>
        <begin position="107"/>
        <end position="140"/>
    </location>
</feature>
<dbReference type="GO" id="GO:0016020">
    <property type="term" value="C:membrane"/>
    <property type="evidence" value="ECO:0007669"/>
    <property type="project" value="UniProtKB-SubCell"/>
</dbReference>
<gene>
    <name evidence="6" type="ORF">NIES37_36520</name>
</gene>
<dbReference type="InterPro" id="IPR000537">
    <property type="entry name" value="UbiA_prenyltransferase"/>
</dbReference>
<sequence>MNIVASLNLPKWRGYLELMRPANIVTAWADILVGFSASGSGVIFTQLMNGQPTADGFIPLAWLLLATTGLYGGGIVFNDVFDAELDQQERPSRPIPSGRVSRENAALLGMILFAIAIFAATQVSLLSVTIAIFITFAALLYDSVGKHHPFFGPLNMGVCRGSNLLLGVSALPAMVGERWYLALIPVLYIAAITAISQGEVHGGKRITGVVALILIAIVLTAVLSLGFFAEYTVIAALPFAALLAVRVLPNFIQAAREPVPEKIRNAVKVGVLSLIILDASIAAGFTGLAYGLLVLILLPISMSFAKMFAVT</sequence>
<feature type="transmembrane region" description="Helical" evidence="5">
    <location>
        <begin position="234"/>
        <end position="253"/>
    </location>
</feature>
<dbReference type="InterPro" id="IPR044878">
    <property type="entry name" value="UbiA_sf"/>
</dbReference>
<keyword evidence="2 5" id="KW-0812">Transmembrane</keyword>
<keyword evidence="6" id="KW-0808">Transferase</keyword>
<evidence type="ECO:0000256" key="2">
    <source>
        <dbReference type="ARBA" id="ARBA00022692"/>
    </source>
</evidence>
<dbReference type="InterPro" id="IPR050475">
    <property type="entry name" value="Prenyltransferase_related"/>
</dbReference>